<evidence type="ECO:0000256" key="16">
    <source>
        <dbReference type="ARBA" id="ARBA00048540"/>
    </source>
</evidence>
<keyword evidence="13" id="KW-0564">Palmitate</keyword>
<evidence type="ECO:0000256" key="8">
    <source>
        <dbReference type="ARBA" id="ARBA00022723"/>
    </source>
</evidence>
<evidence type="ECO:0000256" key="20">
    <source>
        <dbReference type="SAM" id="MobiDB-lite"/>
    </source>
</evidence>
<evidence type="ECO:0000256" key="3">
    <source>
        <dbReference type="ARBA" id="ARBA00016337"/>
    </source>
</evidence>
<keyword evidence="4" id="KW-1003">Cell membrane</keyword>
<dbReference type="OrthoDB" id="9778595at2"/>
<dbReference type="AlphaFoldDB" id="A0A5B8J0H4"/>
<proteinExistence type="inferred from homology"/>
<dbReference type="PIRSF" id="PIRSF006268">
    <property type="entry name" value="ApbE"/>
    <property type="match status" value="1"/>
</dbReference>
<evidence type="ECO:0000256" key="9">
    <source>
        <dbReference type="ARBA" id="ARBA00022729"/>
    </source>
</evidence>
<evidence type="ECO:0000256" key="2">
    <source>
        <dbReference type="ARBA" id="ARBA00011955"/>
    </source>
</evidence>
<dbReference type="EMBL" id="CP042264">
    <property type="protein sequence ID" value="QDY71293.1"/>
    <property type="molecule type" value="Genomic_DNA"/>
</dbReference>
<evidence type="ECO:0000256" key="18">
    <source>
        <dbReference type="PIRNR" id="PIRNR006268"/>
    </source>
</evidence>
<keyword evidence="11 18" id="KW-0460">Magnesium</keyword>
<keyword evidence="22" id="KW-1185">Reference proteome</keyword>
<dbReference type="Pfam" id="PF02424">
    <property type="entry name" value="ApbE"/>
    <property type="match status" value="1"/>
</dbReference>
<keyword evidence="9" id="KW-0732">Signal</keyword>
<dbReference type="PANTHER" id="PTHR30040:SF2">
    <property type="entry name" value="FAD:PROTEIN FMN TRANSFERASE"/>
    <property type="match status" value="1"/>
</dbReference>
<gene>
    <name evidence="21" type="ORF">FPZ52_15625</name>
</gene>
<dbReference type="InterPro" id="IPR003374">
    <property type="entry name" value="ApbE-like_sf"/>
</dbReference>
<dbReference type="Proteomes" id="UP000318483">
    <property type="component" value="Plasmid unnamed3"/>
</dbReference>
<keyword evidence="7 18" id="KW-0808">Transferase</keyword>
<evidence type="ECO:0000256" key="5">
    <source>
        <dbReference type="ARBA" id="ARBA00022519"/>
    </source>
</evidence>
<keyword evidence="21" id="KW-0614">Plasmid</keyword>
<feature type="binding site" evidence="19">
    <location>
        <position position="337"/>
    </location>
    <ligand>
        <name>Mg(2+)</name>
        <dbReference type="ChEBI" id="CHEBI:18420"/>
    </ligand>
</feature>
<feature type="binding site" evidence="19">
    <location>
        <position position="341"/>
    </location>
    <ligand>
        <name>Mg(2+)</name>
        <dbReference type="ChEBI" id="CHEBI:18420"/>
    </ligand>
</feature>
<evidence type="ECO:0000313" key="21">
    <source>
        <dbReference type="EMBL" id="QDY71293.1"/>
    </source>
</evidence>
<evidence type="ECO:0000256" key="17">
    <source>
        <dbReference type="ARBA" id="ARBA00060485"/>
    </source>
</evidence>
<accession>A0A5B8J0H4</accession>
<geneLocation type="plasmid" evidence="21 22">
    <name>unnamed3</name>
</geneLocation>
<evidence type="ECO:0000256" key="11">
    <source>
        <dbReference type="ARBA" id="ARBA00022842"/>
    </source>
</evidence>
<keyword evidence="5" id="KW-0997">Cell inner membrane</keyword>
<evidence type="ECO:0000256" key="6">
    <source>
        <dbReference type="ARBA" id="ARBA00022630"/>
    </source>
</evidence>
<comment type="similarity">
    <text evidence="1 18">Belongs to the ApbE family.</text>
</comment>
<dbReference type="GO" id="GO:0005886">
    <property type="term" value="C:plasma membrane"/>
    <property type="evidence" value="ECO:0007669"/>
    <property type="project" value="UniProtKB-SubCell"/>
</dbReference>
<name>A0A5B8J0H4_9RHOB</name>
<evidence type="ECO:0000256" key="7">
    <source>
        <dbReference type="ARBA" id="ARBA00022679"/>
    </source>
</evidence>
<feature type="binding site" evidence="19">
    <location>
        <position position="223"/>
    </location>
    <ligand>
        <name>Mg(2+)</name>
        <dbReference type="ChEBI" id="CHEBI:18420"/>
    </ligand>
</feature>
<dbReference type="PANTHER" id="PTHR30040">
    <property type="entry name" value="THIAMINE BIOSYNTHESIS LIPOPROTEIN APBE"/>
    <property type="match status" value="1"/>
</dbReference>
<dbReference type="GO" id="GO:0016740">
    <property type="term" value="F:transferase activity"/>
    <property type="evidence" value="ECO:0007669"/>
    <property type="project" value="UniProtKB-UniRule"/>
</dbReference>
<comment type="catalytic activity">
    <reaction evidence="16 18">
        <text>L-threonyl-[protein] + FAD = FMN-L-threonyl-[protein] + AMP + H(+)</text>
        <dbReference type="Rhea" id="RHEA:36847"/>
        <dbReference type="Rhea" id="RHEA-COMP:11060"/>
        <dbReference type="Rhea" id="RHEA-COMP:11061"/>
        <dbReference type="ChEBI" id="CHEBI:15378"/>
        <dbReference type="ChEBI" id="CHEBI:30013"/>
        <dbReference type="ChEBI" id="CHEBI:57692"/>
        <dbReference type="ChEBI" id="CHEBI:74257"/>
        <dbReference type="ChEBI" id="CHEBI:456215"/>
        <dbReference type="EC" id="2.7.1.180"/>
    </reaction>
</comment>
<sequence length="389" mass="41760">MQSKSVRQNPKSCNCGIFSVESRRNVAQIPSQKTDRVRPNASGGHNLPELTTISRRSLLLSPILLAACKFGSKTVSASGATMGTTYNVVAVDRTRTLDNADLGHAIEASLQNVNAGMSNWDPRSEISRFNASKSTDPVAVSPELAYVMNAAQDVHEASQGQFDVTVGPLIDLWGFGAGHTGTAVPTEEAIQTALNTSGQAKSLRINNNSLQKTQPDAEIYLSAIGKGFGVDQVASAIEALGLRDYMVEIGGDLYASGLNPDGMPWQIGIEKPDNVRHDLAQVIGVSDMGMASSGDYRNYFEQDGTRYSHVINPATGRPITHTTAATTVLTDNAMLADAWATAMLLLGREHGMEIAESRDLAVLFIERDVDSTEMRFVAKPSSRYAQLQA</sequence>
<dbReference type="InterPro" id="IPR024932">
    <property type="entry name" value="ApbE"/>
</dbReference>
<dbReference type="SUPFAM" id="SSF143631">
    <property type="entry name" value="ApbE-like"/>
    <property type="match status" value="1"/>
</dbReference>
<dbReference type="GO" id="GO:0046872">
    <property type="term" value="F:metal ion binding"/>
    <property type="evidence" value="ECO:0007669"/>
    <property type="project" value="UniProtKB-UniRule"/>
</dbReference>
<evidence type="ECO:0000256" key="13">
    <source>
        <dbReference type="ARBA" id="ARBA00023139"/>
    </source>
</evidence>
<protein>
    <recommendedName>
        <fullName evidence="3 18">FAD:protein FMN transferase</fullName>
        <ecNumber evidence="2 18">2.7.1.180</ecNumber>
    </recommendedName>
    <alternativeName>
        <fullName evidence="15 18">Flavin transferase</fullName>
    </alternativeName>
</protein>
<evidence type="ECO:0000256" key="4">
    <source>
        <dbReference type="ARBA" id="ARBA00022475"/>
    </source>
</evidence>
<evidence type="ECO:0000256" key="10">
    <source>
        <dbReference type="ARBA" id="ARBA00022827"/>
    </source>
</evidence>
<comment type="subcellular location">
    <subcellularLocation>
        <location evidence="17">Cell inner membrane</location>
        <topology evidence="17">Lipid-anchor</topology>
        <orientation evidence="17">Periplasmic side</orientation>
    </subcellularLocation>
</comment>
<evidence type="ECO:0000256" key="14">
    <source>
        <dbReference type="ARBA" id="ARBA00023288"/>
    </source>
</evidence>
<evidence type="ECO:0000313" key="22">
    <source>
        <dbReference type="Proteomes" id="UP000318483"/>
    </source>
</evidence>
<evidence type="ECO:0000256" key="15">
    <source>
        <dbReference type="ARBA" id="ARBA00031306"/>
    </source>
</evidence>
<keyword evidence="8 18" id="KW-0479">Metal-binding</keyword>
<dbReference type="FunFam" id="3.10.520.10:FF:000001">
    <property type="entry name" value="FAD:protein FMN transferase"/>
    <property type="match status" value="1"/>
</dbReference>
<comment type="cofactor">
    <cofactor evidence="19">
        <name>Mg(2+)</name>
        <dbReference type="ChEBI" id="CHEBI:18420"/>
    </cofactor>
    <cofactor evidence="19">
        <name>Mn(2+)</name>
        <dbReference type="ChEBI" id="CHEBI:29035"/>
    </cofactor>
    <text evidence="19">Magnesium. Can also use manganese.</text>
</comment>
<feature type="region of interest" description="Disordered" evidence="20">
    <location>
        <begin position="28"/>
        <end position="48"/>
    </location>
</feature>
<keyword evidence="12" id="KW-0472">Membrane</keyword>
<keyword evidence="14" id="KW-0449">Lipoprotein</keyword>
<keyword evidence="6 18" id="KW-0285">Flavoprotein</keyword>
<dbReference type="EC" id="2.7.1.180" evidence="2 18"/>
<dbReference type="KEGG" id="lit:FPZ52_15625"/>
<evidence type="ECO:0000256" key="19">
    <source>
        <dbReference type="PIRSR" id="PIRSR006268-2"/>
    </source>
</evidence>
<reference evidence="21 22" key="1">
    <citation type="submission" date="2019-07" db="EMBL/GenBank/DDBJ databases">
        <title>Litoreibacter alkalisoli sp. nov., isolated from saline-alkaline soil.</title>
        <authorList>
            <person name="Wang S."/>
            <person name="Xu L."/>
            <person name="Xing Y.-T."/>
            <person name="Sun J.-Q."/>
        </authorList>
    </citation>
    <scope>NUCLEOTIDE SEQUENCE [LARGE SCALE GENOMIC DNA]</scope>
    <source>
        <strain evidence="21 22">LN3S51</strain>
        <plasmid evidence="21 22">unnamed3</plasmid>
    </source>
</reference>
<organism evidence="21 22">
    <name type="scientific">Qingshengfaniella alkalisoli</name>
    <dbReference type="NCBI Taxonomy" id="2599296"/>
    <lineage>
        <taxon>Bacteria</taxon>
        <taxon>Pseudomonadati</taxon>
        <taxon>Pseudomonadota</taxon>
        <taxon>Alphaproteobacteria</taxon>
        <taxon>Rhodobacterales</taxon>
        <taxon>Paracoccaceae</taxon>
        <taxon>Qingshengfaniella</taxon>
    </lineage>
</organism>
<dbReference type="Gene3D" id="3.10.520.10">
    <property type="entry name" value="ApbE-like domains"/>
    <property type="match status" value="1"/>
</dbReference>
<evidence type="ECO:0000256" key="12">
    <source>
        <dbReference type="ARBA" id="ARBA00023136"/>
    </source>
</evidence>
<evidence type="ECO:0000256" key="1">
    <source>
        <dbReference type="ARBA" id="ARBA00008282"/>
    </source>
</evidence>
<keyword evidence="10 18" id="KW-0274">FAD</keyword>